<evidence type="ECO:0000313" key="5">
    <source>
        <dbReference type="Proteomes" id="UP000179807"/>
    </source>
</evidence>
<gene>
    <name evidence="4" type="ORF">TRFO_34248</name>
</gene>
<dbReference type="InterPro" id="IPR016181">
    <property type="entry name" value="Acyl_CoA_acyltransferase"/>
</dbReference>
<keyword evidence="2" id="KW-0012">Acyltransferase</keyword>
<proteinExistence type="predicted"/>
<dbReference type="EMBL" id="MLAK01001010">
    <property type="protein sequence ID" value="OHS99339.1"/>
    <property type="molecule type" value="Genomic_DNA"/>
</dbReference>
<name>A0A1J4JPA0_9EUKA</name>
<evidence type="ECO:0000259" key="3">
    <source>
        <dbReference type="PROSITE" id="PS51186"/>
    </source>
</evidence>
<dbReference type="SUPFAM" id="SSF55729">
    <property type="entry name" value="Acyl-CoA N-acyltransferases (Nat)"/>
    <property type="match status" value="1"/>
</dbReference>
<protein>
    <submittedName>
        <fullName evidence="4">Acetyltransferase, GNAT family protein</fullName>
    </submittedName>
</protein>
<reference evidence="4" key="1">
    <citation type="submission" date="2016-10" db="EMBL/GenBank/DDBJ databases">
        <authorList>
            <person name="Benchimol M."/>
            <person name="Almeida L.G."/>
            <person name="Vasconcelos A.T."/>
            <person name="Perreira-Neves A."/>
            <person name="Rosa I.A."/>
            <person name="Tasca T."/>
            <person name="Bogo M.R."/>
            <person name="de Souza W."/>
        </authorList>
    </citation>
    <scope>NUCLEOTIDE SEQUENCE [LARGE SCALE GENOMIC DNA]</scope>
    <source>
        <strain evidence="4">K</strain>
    </source>
</reference>
<dbReference type="Gene3D" id="3.40.630.30">
    <property type="match status" value="1"/>
</dbReference>
<evidence type="ECO:0000256" key="2">
    <source>
        <dbReference type="ARBA" id="ARBA00023315"/>
    </source>
</evidence>
<sequence>MIRHLSIRQATPADKDYIIMCVRKLTKIVLGTKSLPYNINIENTFDEMIKDPGCHMFIAEENGKKLGGAVTTIQNMLHMGGKFLYIQELLIEDEARGKGVGGKMLKFIEDYSKEQGCLALELQQPPETTKYHEARTKFYTDQGYEFSGLARMKRFANWIKLDE</sequence>
<dbReference type="GeneID" id="94844266"/>
<dbReference type="InterPro" id="IPR000182">
    <property type="entry name" value="GNAT_dom"/>
</dbReference>
<accession>A0A1J4JPA0</accession>
<evidence type="ECO:0000313" key="4">
    <source>
        <dbReference type="EMBL" id="OHS99339.1"/>
    </source>
</evidence>
<comment type="caution">
    <text evidence="4">The sequence shown here is derived from an EMBL/GenBank/DDBJ whole genome shotgun (WGS) entry which is preliminary data.</text>
</comment>
<feature type="domain" description="N-acetyltransferase" evidence="3">
    <location>
        <begin position="5"/>
        <end position="162"/>
    </location>
</feature>
<dbReference type="VEuPathDB" id="TrichDB:TRFO_34248"/>
<dbReference type="InterPro" id="IPR051016">
    <property type="entry name" value="Diverse_Substrate_AcTransf"/>
</dbReference>
<dbReference type="Pfam" id="PF00583">
    <property type="entry name" value="Acetyltransf_1"/>
    <property type="match status" value="1"/>
</dbReference>
<keyword evidence="5" id="KW-1185">Reference proteome</keyword>
<dbReference type="AlphaFoldDB" id="A0A1J4JPA0"/>
<dbReference type="OrthoDB" id="7305308at2759"/>
<dbReference type="PANTHER" id="PTHR10545">
    <property type="entry name" value="DIAMINE N-ACETYLTRANSFERASE"/>
    <property type="match status" value="1"/>
</dbReference>
<dbReference type="PROSITE" id="PS51186">
    <property type="entry name" value="GNAT"/>
    <property type="match status" value="1"/>
</dbReference>
<evidence type="ECO:0000256" key="1">
    <source>
        <dbReference type="ARBA" id="ARBA00022679"/>
    </source>
</evidence>
<dbReference type="PANTHER" id="PTHR10545:SF29">
    <property type="entry name" value="GH14572P-RELATED"/>
    <property type="match status" value="1"/>
</dbReference>
<organism evidence="4 5">
    <name type="scientific">Tritrichomonas foetus</name>
    <dbReference type="NCBI Taxonomy" id="1144522"/>
    <lineage>
        <taxon>Eukaryota</taxon>
        <taxon>Metamonada</taxon>
        <taxon>Parabasalia</taxon>
        <taxon>Tritrichomonadida</taxon>
        <taxon>Tritrichomonadidae</taxon>
        <taxon>Tritrichomonas</taxon>
    </lineage>
</organism>
<keyword evidence="1" id="KW-0808">Transferase</keyword>
<dbReference type="GO" id="GO:0008080">
    <property type="term" value="F:N-acetyltransferase activity"/>
    <property type="evidence" value="ECO:0007669"/>
    <property type="project" value="TreeGrafter"/>
</dbReference>
<dbReference type="CDD" id="cd04301">
    <property type="entry name" value="NAT_SF"/>
    <property type="match status" value="1"/>
</dbReference>
<dbReference type="RefSeq" id="XP_068352476.1">
    <property type="nucleotide sequence ID" value="XM_068509562.1"/>
</dbReference>
<dbReference type="Proteomes" id="UP000179807">
    <property type="component" value="Unassembled WGS sequence"/>
</dbReference>